<sequence length="197" mass="21021">MAPLLFQTHTAAQTFAPSPRGNRRLAPAAPHAVGFLRALFPARPPPAKAELLRLIADQGRGLETQSDPSRLADIVSCIDALAASAPDADTVSDAAKLSGTWRLLWTTEQEQLFIVRNAPTFRTAAGDVLQVIDVPGGSLNNVITFPPSGAFVVNGSIEIQPPQRVYTCYAEGGQLGGSLPAIWERMVSAQEFVCLFV</sequence>
<evidence type="ECO:0000256" key="3">
    <source>
        <dbReference type="ARBA" id="ARBA00022946"/>
    </source>
</evidence>
<evidence type="ECO:0000313" key="5">
    <source>
        <dbReference type="EMBL" id="VAH35442.1"/>
    </source>
</evidence>
<evidence type="ECO:0000256" key="1">
    <source>
        <dbReference type="ARBA" id="ARBA00004474"/>
    </source>
</evidence>
<dbReference type="Gramene" id="TRITD2Av1G243480.1">
    <property type="protein sequence ID" value="TRITD2Av1G243480.1"/>
    <property type="gene ID" value="TRITD2Av1G243480"/>
</dbReference>
<accession>A0A9R1P2V9</accession>
<dbReference type="Proteomes" id="UP000324705">
    <property type="component" value="Chromosome 2A"/>
</dbReference>
<organism evidence="5 6">
    <name type="scientific">Triticum turgidum subsp. durum</name>
    <name type="common">Durum wheat</name>
    <name type="synonym">Triticum durum</name>
    <dbReference type="NCBI Taxonomy" id="4567"/>
    <lineage>
        <taxon>Eukaryota</taxon>
        <taxon>Viridiplantae</taxon>
        <taxon>Streptophyta</taxon>
        <taxon>Embryophyta</taxon>
        <taxon>Tracheophyta</taxon>
        <taxon>Spermatophyta</taxon>
        <taxon>Magnoliopsida</taxon>
        <taxon>Liliopsida</taxon>
        <taxon>Poales</taxon>
        <taxon>Poaceae</taxon>
        <taxon>BOP clade</taxon>
        <taxon>Pooideae</taxon>
        <taxon>Triticodae</taxon>
        <taxon>Triticeae</taxon>
        <taxon>Triticinae</taxon>
        <taxon>Triticum</taxon>
    </lineage>
</organism>
<protein>
    <recommendedName>
        <fullName evidence="4">Plastid lipid-associated protein/fibrillin conserved domain-containing protein</fullName>
    </recommendedName>
</protein>
<reference evidence="5 6" key="1">
    <citation type="submission" date="2017-09" db="EMBL/GenBank/DDBJ databases">
        <authorList>
            <consortium name="International Durum Wheat Genome Sequencing Consortium (IDWGSC)"/>
            <person name="Milanesi L."/>
        </authorList>
    </citation>
    <scope>NUCLEOTIDE SEQUENCE [LARGE SCALE GENOMIC DNA]</scope>
    <source>
        <strain evidence="6">cv. Svevo</strain>
    </source>
</reference>
<dbReference type="Pfam" id="PF04755">
    <property type="entry name" value="PAP_fibrillin"/>
    <property type="match status" value="1"/>
</dbReference>
<keyword evidence="2" id="KW-0934">Plastid</keyword>
<proteinExistence type="predicted"/>
<dbReference type="InterPro" id="IPR039633">
    <property type="entry name" value="PAP"/>
</dbReference>
<dbReference type="GO" id="GO:0009536">
    <property type="term" value="C:plastid"/>
    <property type="evidence" value="ECO:0007669"/>
    <property type="project" value="UniProtKB-SubCell"/>
</dbReference>
<evidence type="ECO:0000256" key="2">
    <source>
        <dbReference type="ARBA" id="ARBA00022640"/>
    </source>
</evidence>
<dbReference type="EMBL" id="LT934113">
    <property type="protein sequence ID" value="VAH35442.1"/>
    <property type="molecule type" value="Genomic_DNA"/>
</dbReference>
<name>A0A9R1P2V9_TRITD</name>
<comment type="subcellular location">
    <subcellularLocation>
        <location evidence="1">Plastid</location>
    </subcellularLocation>
</comment>
<dbReference type="AlphaFoldDB" id="A0A9R1P2V9"/>
<feature type="domain" description="Plastid lipid-associated protein/fibrillin conserved" evidence="4">
    <location>
        <begin position="47"/>
        <end position="167"/>
    </location>
</feature>
<dbReference type="InterPro" id="IPR006843">
    <property type="entry name" value="PAP/fibrillin_dom"/>
</dbReference>
<evidence type="ECO:0000259" key="4">
    <source>
        <dbReference type="Pfam" id="PF04755"/>
    </source>
</evidence>
<dbReference type="PANTHER" id="PTHR31906">
    <property type="entry name" value="PLASTID-LIPID-ASSOCIATED PROTEIN 4, CHLOROPLASTIC-RELATED"/>
    <property type="match status" value="1"/>
</dbReference>
<keyword evidence="6" id="KW-1185">Reference proteome</keyword>
<keyword evidence="3" id="KW-0809">Transit peptide</keyword>
<gene>
    <name evidence="5" type="ORF">TRITD_2Av1G243480</name>
</gene>
<evidence type="ECO:0000313" key="6">
    <source>
        <dbReference type="Proteomes" id="UP000324705"/>
    </source>
</evidence>